<dbReference type="PANTHER" id="PTHR32182:SF0">
    <property type="entry name" value="DNA REPLICATION AND REPAIR PROTEIN RECF"/>
    <property type="match status" value="1"/>
</dbReference>
<evidence type="ECO:0000256" key="2">
    <source>
        <dbReference type="ARBA" id="ARBA00008016"/>
    </source>
</evidence>
<sequence>MSRVEKLTVTGLRNLVDVAIDVSPRLNIFHGENGSGKTSLLEGIHLLSSGRSFRSAKLDPLITHGKDEAVIFSQLTDGLRIGLSKSRRRRHLLRLQDETQKNWESVARSLPLQIIDSTAFQLLEGGPKARRRFLDWGVFHVEHSFLTAWRDSRKCLANRNALLKATRLDRPQLEAWDREFVVASVKVDAQRGAYLDRFLPVFKEVYAQLEGSHVDSLEIRYDRGWAEGANLDAELVRTLEVDRRYGSTQLGPQRADILLLLDRTPAVEVLSRGQQKILVSALKIAQGRLLSESLGVECLYLIDDLPSELDPDNRARVFSTLLSLDSQLFVTCVELESLALASEGSLFAALDPSEIAQFHVEHGRITA</sequence>
<comment type="subcellular location">
    <subcellularLocation>
        <location evidence="1 9">Cytoplasm</location>
    </subcellularLocation>
</comment>
<protein>
    <recommendedName>
        <fullName evidence="3 9">DNA replication and repair protein RecF</fullName>
    </recommendedName>
</protein>
<evidence type="ECO:0000313" key="11">
    <source>
        <dbReference type="EMBL" id="KRP28199.1"/>
    </source>
</evidence>
<comment type="similarity">
    <text evidence="2 9">Belongs to the RecF family.</text>
</comment>
<evidence type="ECO:0000256" key="1">
    <source>
        <dbReference type="ARBA" id="ARBA00004496"/>
    </source>
</evidence>
<name>A0A0R2WW80_9GAMM</name>
<keyword evidence="6 9" id="KW-0547">Nucleotide-binding</keyword>
<comment type="function">
    <text evidence="9">The RecF protein is involved in DNA metabolism; it is required for DNA replication and normal SOS inducibility. RecF binds preferentially to single-stranded, linear DNA. It also seems to bind ATP.</text>
</comment>
<dbReference type="GO" id="GO:0000731">
    <property type="term" value="P:DNA synthesis involved in DNA repair"/>
    <property type="evidence" value="ECO:0007669"/>
    <property type="project" value="TreeGrafter"/>
</dbReference>
<evidence type="ECO:0000313" key="12">
    <source>
        <dbReference type="Proteomes" id="UP000052138"/>
    </source>
</evidence>
<dbReference type="EMBL" id="LIDJ01000177">
    <property type="protein sequence ID" value="KRP28199.1"/>
    <property type="molecule type" value="Genomic_DNA"/>
</dbReference>
<evidence type="ECO:0000256" key="7">
    <source>
        <dbReference type="ARBA" id="ARBA00022840"/>
    </source>
</evidence>
<dbReference type="InterPro" id="IPR003395">
    <property type="entry name" value="RecF/RecN/SMC_N"/>
</dbReference>
<accession>A0A0R2WW80</accession>
<dbReference type="GO" id="GO:0003697">
    <property type="term" value="F:single-stranded DNA binding"/>
    <property type="evidence" value="ECO:0007669"/>
    <property type="project" value="UniProtKB-UniRule"/>
</dbReference>
<dbReference type="HAMAP" id="MF_00365">
    <property type="entry name" value="RecF"/>
    <property type="match status" value="1"/>
</dbReference>
<dbReference type="InterPro" id="IPR027417">
    <property type="entry name" value="P-loop_NTPase"/>
</dbReference>
<keyword evidence="9" id="KW-0742">SOS response</keyword>
<keyword evidence="8 9" id="KW-0238">DNA-binding</keyword>
<keyword evidence="5 9" id="KW-0235">DNA replication</keyword>
<dbReference type="GO" id="GO:0005524">
    <property type="term" value="F:ATP binding"/>
    <property type="evidence" value="ECO:0007669"/>
    <property type="project" value="UniProtKB-UniRule"/>
</dbReference>
<dbReference type="InterPro" id="IPR018078">
    <property type="entry name" value="DNA-binding_RecF_CS"/>
</dbReference>
<evidence type="ECO:0000256" key="4">
    <source>
        <dbReference type="ARBA" id="ARBA00022490"/>
    </source>
</evidence>
<dbReference type="Proteomes" id="UP000052138">
    <property type="component" value="Unassembled WGS sequence"/>
</dbReference>
<dbReference type="AlphaFoldDB" id="A0A0R2WW80"/>
<reference evidence="11 12" key="1">
    <citation type="submission" date="2015-10" db="EMBL/GenBank/DDBJ databases">
        <title>Metagenome-Assembled Genomes uncover a global brackish microbiome.</title>
        <authorList>
            <person name="Hugerth L.W."/>
            <person name="Larsson J."/>
            <person name="Alneberg J."/>
            <person name="Lindh M.V."/>
            <person name="Legrand C."/>
            <person name="Pinhassi J."/>
            <person name="Andersson A.F."/>
        </authorList>
    </citation>
    <scope>NUCLEOTIDE SEQUENCE [LARGE SCALE GENOMIC DNA]</scope>
    <source>
        <strain evidence="11">BACL3 MAG-120924-bin41</strain>
    </source>
</reference>
<gene>
    <name evidence="9" type="primary">recF</name>
    <name evidence="11" type="ORF">ABS30_06245</name>
</gene>
<dbReference type="GO" id="GO:0005737">
    <property type="term" value="C:cytoplasm"/>
    <property type="evidence" value="ECO:0007669"/>
    <property type="project" value="UniProtKB-SubCell"/>
</dbReference>
<proteinExistence type="inferred from homology"/>
<dbReference type="InterPro" id="IPR042174">
    <property type="entry name" value="RecF_2"/>
</dbReference>
<dbReference type="Pfam" id="PF02463">
    <property type="entry name" value="SMC_N"/>
    <property type="match status" value="1"/>
</dbReference>
<dbReference type="PROSITE" id="PS00617">
    <property type="entry name" value="RECF_1"/>
    <property type="match status" value="1"/>
</dbReference>
<dbReference type="GO" id="GO:0009432">
    <property type="term" value="P:SOS response"/>
    <property type="evidence" value="ECO:0007669"/>
    <property type="project" value="UniProtKB-UniRule"/>
</dbReference>
<evidence type="ECO:0000256" key="8">
    <source>
        <dbReference type="ARBA" id="ARBA00023125"/>
    </source>
</evidence>
<feature type="domain" description="RecF/RecN/SMC N-terminal" evidence="10">
    <location>
        <begin position="4"/>
        <end position="341"/>
    </location>
</feature>
<feature type="binding site" evidence="9">
    <location>
        <begin position="31"/>
        <end position="38"/>
    </location>
    <ligand>
        <name>ATP</name>
        <dbReference type="ChEBI" id="CHEBI:30616"/>
    </ligand>
</feature>
<dbReference type="PANTHER" id="PTHR32182">
    <property type="entry name" value="DNA REPLICATION AND REPAIR PROTEIN RECF"/>
    <property type="match status" value="1"/>
</dbReference>
<organism evidence="11 12">
    <name type="scientific">OM182 bacterium BACL3 MAG-120924-bin41</name>
    <dbReference type="NCBI Taxonomy" id="1655632"/>
    <lineage>
        <taxon>Bacteria</taxon>
        <taxon>Pseudomonadati</taxon>
        <taxon>Pseudomonadota</taxon>
        <taxon>Gammaproteobacteria</taxon>
        <taxon>OMG group</taxon>
        <taxon>OM182 clade</taxon>
    </lineage>
</organism>
<keyword evidence="7 9" id="KW-0067">ATP-binding</keyword>
<evidence type="ECO:0000256" key="9">
    <source>
        <dbReference type="HAMAP-Rule" id="MF_00365"/>
    </source>
</evidence>
<dbReference type="GO" id="GO:0006302">
    <property type="term" value="P:double-strand break repair"/>
    <property type="evidence" value="ECO:0007669"/>
    <property type="project" value="TreeGrafter"/>
</dbReference>
<comment type="caution">
    <text evidence="11">The sequence shown here is derived from an EMBL/GenBank/DDBJ whole genome shotgun (WGS) entry which is preliminary data.</text>
</comment>
<dbReference type="Gene3D" id="3.40.50.300">
    <property type="entry name" value="P-loop containing nucleotide triphosphate hydrolases"/>
    <property type="match status" value="1"/>
</dbReference>
<dbReference type="NCBIfam" id="TIGR00611">
    <property type="entry name" value="recf"/>
    <property type="match status" value="1"/>
</dbReference>
<keyword evidence="9" id="KW-0227">DNA damage</keyword>
<evidence type="ECO:0000259" key="10">
    <source>
        <dbReference type="Pfam" id="PF02463"/>
    </source>
</evidence>
<dbReference type="GO" id="GO:0006260">
    <property type="term" value="P:DNA replication"/>
    <property type="evidence" value="ECO:0007669"/>
    <property type="project" value="UniProtKB-UniRule"/>
</dbReference>
<keyword evidence="9" id="KW-0234">DNA repair</keyword>
<dbReference type="InterPro" id="IPR001238">
    <property type="entry name" value="DNA-binding_RecF"/>
</dbReference>
<evidence type="ECO:0000256" key="3">
    <source>
        <dbReference type="ARBA" id="ARBA00020170"/>
    </source>
</evidence>
<dbReference type="SUPFAM" id="SSF52540">
    <property type="entry name" value="P-loop containing nucleoside triphosphate hydrolases"/>
    <property type="match status" value="1"/>
</dbReference>
<dbReference type="Gene3D" id="1.20.1050.90">
    <property type="entry name" value="RecF/RecN/SMC, N-terminal domain"/>
    <property type="match status" value="1"/>
</dbReference>
<evidence type="ECO:0000256" key="6">
    <source>
        <dbReference type="ARBA" id="ARBA00022741"/>
    </source>
</evidence>
<evidence type="ECO:0000256" key="5">
    <source>
        <dbReference type="ARBA" id="ARBA00022705"/>
    </source>
</evidence>
<keyword evidence="4 9" id="KW-0963">Cytoplasm</keyword>